<feature type="transmembrane region" description="Helical" evidence="1">
    <location>
        <begin position="12"/>
        <end position="32"/>
    </location>
</feature>
<accession>A0A645G1E8</accession>
<evidence type="ECO:0000313" key="2">
    <source>
        <dbReference type="EMBL" id="MPN19710.1"/>
    </source>
</evidence>
<proteinExistence type="predicted"/>
<evidence type="ECO:0000256" key="1">
    <source>
        <dbReference type="SAM" id="Phobius"/>
    </source>
</evidence>
<name>A0A645G1E8_9ZZZZ</name>
<sequence length="83" mass="8953">MVTILPGVFPIIFLASSPTATTLLLLLSIATIDGSLRIMPLSLMYTKLVAVPMSIAISLSILKKLINFPLLTITCILKLVLEN</sequence>
<protein>
    <submittedName>
        <fullName evidence="2">Uncharacterized protein</fullName>
    </submittedName>
</protein>
<gene>
    <name evidence="2" type="ORF">SDC9_167082</name>
</gene>
<feature type="transmembrane region" description="Helical" evidence="1">
    <location>
        <begin position="44"/>
        <end position="62"/>
    </location>
</feature>
<comment type="caution">
    <text evidence="2">The sequence shown here is derived from an EMBL/GenBank/DDBJ whole genome shotgun (WGS) entry which is preliminary data.</text>
</comment>
<reference evidence="2" key="1">
    <citation type="submission" date="2019-08" db="EMBL/GenBank/DDBJ databases">
        <authorList>
            <person name="Kucharzyk K."/>
            <person name="Murdoch R.W."/>
            <person name="Higgins S."/>
            <person name="Loffler F."/>
        </authorList>
    </citation>
    <scope>NUCLEOTIDE SEQUENCE</scope>
</reference>
<keyword evidence="1" id="KW-1133">Transmembrane helix</keyword>
<organism evidence="2">
    <name type="scientific">bioreactor metagenome</name>
    <dbReference type="NCBI Taxonomy" id="1076179"/>
    <lineage>
        <taxon>unclassified sequences</taxon>
        <taxon>metagenomes</taxon>
        <taxon>ecological metagenomes</taxon>
    </lineage>
</organism>
<keyword evidence="1" id="KW-0472">Membrane</keyword>
<keyword evidence="1" id="KW-0812">Transmembrane</keyword>
<dbReference type="AlphaFoldDB" id="A0A645G1E8"/>
<dbReference type="EMBL" id="VSSQ01067317">
    <property type="protein sequence ID" value="MPN19710.1"/>
    <property type="molecule type" value="Genomic_DNA"/>
</dbReference>